<organism evidence="9 10">
    <name type="scientific">Jiella avicenniae</name>
    <dbReference type="NCBI Taxonomy" id="2907202"/>
    <lineage>
        <taxon>Bacteria</taxon>
        <taxon>Pseudomonadati</taxon>
        <taxon>Pseudomonadota</taxon>
        <taxon>Alphaproteobacteria</taxon>
        <taxon>Hyphomicrobiales</taxon>
        <taxon>Aurantimonadaceae</taxon>
        <taxon>Jiella</taxon>
    </lineage>
</organism>
<comment type="catalytic activity">
    <reaction evidence="1">
        <text>ATP + protein L-histidine = ADP + protein N-phospho-L-histidine.</text>
        <dbReference type="EC" id="2.7.13.3"/>
    </reaction>
</comment>
<evidence type="ECO:0000256" key="3">
    <source>
        <dbReference type="ARBA" id="ARBA00022553"/>
    </source>
</evidence>
<dbReference type="Proteomes" id="UP001139035">
    <property type="component" value="Unassembled WGS sequence"/>
</dbReference>
<reference evidence="9" key="1">
    <citation type="submission" date="2022-01" db="EMBL/GenBank/DDBJ databases">
        <title>Jiella avicenniae sp. nov., a novel endophytic bacterium isolated from bark of Avicennia marina.</title>
        <authorList>
            <person name="Tuo L."/>
        </authorList>
    </citation>
    <scope>NUCLEOTIDE SEQUENCE</scope>
    <source>
        <strain evidence="9">CBK1P-4</strain>
    </source>
</reference>
<dbReference type="SMART" id="SM00911">
    <property type="entry name" value="HWE_HK"/>
    <property type="match status" value="1"/>
</dbReference>
<evidence type="ECO:0000256" key="1">
    <source>
        <dbReference type="ARBA" id="ARBA00000085"/>
    </source>
</evidence>
<sequence>MAILWGSDLTQIYNDGYREIMADRHPDALGEPVRNTWPASWPAHAPIYESVLAGQSRRISNQEVLIDRDGRLVKAWFDLTCSPLGKAGHVQGVFVVATDQSGRRLSEARWQKGEWRIRNTLAVIRSIARRTAETSESVEDYHMHFEGRIDALARTQAALARNSVDGVALLNIVAEELIAARAREGETFVMAGPEIRLPPDAVGPLGLAVHELATNALKFGALTDRGGKIAIEWSVVGDGERMLDFCWKETGVIIDRPPSRTGFGTELLSRSLAYELRADVTIDFEPDGLRCRIVFPLRETSDG</sequence>
<dbReference type="Pfam" id="PF08448">
    <property type="entry name" value="PAS_4"/>
    <property type="match status" value="1"/>
</dbReference>
<keyword evidence="3" id="KW-0597">Phosphoprotein</keyword>
<keyword evidence="4" id="KW-0808">Transferase</keyword>
<evidence type="ECO:0000256" key="2">
    <source>
        <dbReference type="ARBA" id="ARBA00012438"/>
    </source>
</evidence>
<evidence type="ECO:0000256" key="6">
    <source>
        <dbReference type="ARBA" id="ARBA00022777"/>
    </source>
</evidence>
<dbReference type="GO" id="GO:0005524">
    <property type="term" value="F:ATP binding"/>
    <property type="evidence" value="ECO:0007669"/>
    <property type="project" value="UniProtKB-KW"/>
</dbReference>
<dbReference type="AlphaFoldDB" id="A0A9X1P3K2"/>
<accession>A0A9X1P3K2</accession>
<evidence type="ECO:0000256" key="4">
    <source>
        <dbReference type="ARBA" id="ARBA00022679"/>
    </source>
</evidence>
<dbReference type="Gene3D" id="3.30.565.10">
    <property type="entry name" value="Histidine kinase-like ATPase, C-terminal domain"/>
    <property type="match status" value="1"/>
</dbReference>
<dbReference type="InterPro" id="IPR011102">
    <property type="entry name" value="Sig_transdc_His_kinase_HWE"/>
</dbReference>
<dbReference type="Pfam" id="PF07536">
    <property type="entry name" value="HWE_HK"/>
    <property type="match status" value="1"/>
</dbReference>
<protein>
    <recommendedName>
        <fullName evidence="2">histidine kinase</fullName>
        <ecNumber evidence="2">2.7.13.3</ecNumber>
    </recommendedName>
</protein>
<dbReference type="EC" id="2.7.13.3" evidence="2"/>
<dbReference type="GO" id="GO:0004673">
    <property type="term" value="F:protein histidine kinase activity"/>
    <property type="evidence" value="ECO:0007669"/>
    <property type="project" value="UniProtKB-EC"/>
</dbReference>
<keyword evidence="6 9" id="KW-0418">Kinase</keyword>
<dbReference type="SUPFAM" id="SSF55874">
    <property type="entry name" value="ATPase domain of HSP90 chaperone/DNA topoisomerase II/histidine kinase"/>
    <property type="match status" value="1"/>
</dbReference>
<evidence type="ECO:0000259" key="8">
    <source>
        <dbReference type="SMART" id="SM00911"/>
    </source>
</evidence>
<dbReference type="PANTHER" id="PTHR41523:SF8">
    <property type="entry name" value="ETHYLENE RESPONSE SENSOR PROTEIN"/>
    <property type="match status" value="1"/>
</dbReference>
<keyword evidence="5" id="KW-0547">Nucleotide-binding</keyword>
<dbReference type="InterPro" id="IPR036890">
    <property type="entry name" value="HATPase_C_sf"/>
</dbReference>
<comment type="caution">
    <text evidence="9">The sequence shown here is derived from an EMBL/GenBank/DDBJ whole genome shotgun (WGS) entry which is preliminary data.</text>
</comment>
<gene>
    <name evidence="9" type="ORF">LZD57_16830</name>
</gene>
<dbReference type="Gene3D" id="3.30.450.20">
    <property type="entry name" value="PAS domain"/>
    <property type="match status" value="1"/>
</dbReference>
<evidence type="ECO:0000313" key="9">
    <source>
        <dbReference type="EMBL" id="MCE7029656.1"/>
    </source>
</evidence>
<dbReference type="RefSeq" id="WP_233720645.1">
    <property type="nucleotide sequence ID" value="NZ_JAJUWU010000017.1"/>
</dbReference>
<dbReference type="EMBL" id="JAJUWU010000017">
    <property type="protein sequence ID" value="MCE7029656.1"/>
    <property type="molecule type" value="Genomic_DNA"/>
</dbReference>
<evidence type="ECO:0000256" key="7">
    <source>
        <dbReference type="ARBA" id="ARBA00022840"/>
    </source>
</evidence>
<feature type="domain" description="Signal transduction histidine kinase HWE region" evidence="8">
    <location>
        <begin position="116"/>
        <end position="194"/>
    </location>
</feature>
<evidence type="ECO:0000256" key="5">
    <source>
        <dbReference type="ARBA" id="ARBA00022741"/>
    </source>
</evidence>
<evidence type="ECO:0000313" key="10">
    <source>
        <dbReference type="Proteomes" id="UP001139035"/>
    </source>
</evidence>
<dbReference type="PANTHER" id="PTHR41523">
    <property type="entry name" value="TWO-COMPONENT SYSTEM SENSOR PROTEIN"/>
    <property type="match status" value="1"/>
</dbReference>
<keyword evidence="10" id="KW-1185">Reference proteome</keyword>
<dbReference type="InterPro" id="IPR013656">
    <property type="entry name" value="PAS_4"/>
</dbReference>
<name>A0A9X1P3K2_9HYPH</name>
<keyword evidence="7" id="KW-0067">ATP-binding</keyword>
<proteinExistence type="predicted"/>